<accession>F7YCF9</accession>
<dbReference type="InterPro" id="IPR008567">
    <property type="entry name" value="BKACE"/>
</dbReference>
<organism evidence="1 2">
    <name type="scientific">Mesorhizobium opportunistum (strain LMG 24607 / HAMBI 3007 / WSM2075)</name>
    <dbReference type="NCBI Taxonomy" id="536019"/>
    <lineage>
        <taxon>Bacteria</taxon>
        <taxon>Pseudomonadati</taxon>
        <taxon>Pseudomonadota</taxon>
        <taxon>Alphaproteobacteria</taxon>
        <taxon>Hyphomicrobiales</taxon>
        <taxon>Phyllobacteriaceae</taxon>
        <taxon>Mesorhizobium</taxon>
    </lineage>
</organism>
<evidence type="ECO:0000313" key="2">
    <source>
        <dbReference type="Proteomes" id="UP000001623"/>
    </source>
</evidence>
<dbReference type="GO" id="GO:0043720">
    <property type="term" value="F:3-keto-5-aminohexanoate cleavage activity"/>
    <property type="evidence" value="ECO:0007669"/>
    <property type="project" value="InterPro"/>
</dbReference>
<dbReference type="PANTHER" id="PTHR37418">
    <property type="entry name" value="3-KETO-5-AMINOHEXANOATE CLEAVAGE ENZYME-RELATED"/>
    <property type="match status" value="1"/>
</dbReference>
<dbReference type="PANTHER" id="PTHR37418:SF1">
    <property type="entry name" value="3-KETO-5-AMINOHEXANOATE CLEAVAGE PROTEIN"/>
    <property type="match status" value="1"/>
</dbReference>
<protein>
    <recommendedName>
        <fullName evidence="3">3-keto-5-aminohexanoate cleavage enzyme</fullName>
    </recommendedName>
</protein>
<dbReference type="HOGENOM" id="CLU_098986_0_0_5"/>
<dbReference type="RefSeq" id="WP_013894460.1">
    <property type="nucleotide sequence ID" value="NC_015675.1"/>
</dbReference>
<name>F7YCF9_MESOW</name>
<dbReference type="KEGG" id="mop:Mesop_3322"/>
<sequence>MIVQACINGARPRDFHPELPLTVQAMASDAAACVAAGAAELHIHPRGADGRESLAAVDETVFAVRKACPGTFVGVSTGAWIENDVERTRAAIAGWRELPDYASVNLSEADAPAVMGLLRQRGVGIEAGLATTEDAERLVTFADRDRVLRILIEIDIQDLNAALDEAHGIAAVLERAELRRPILLHGVDATVWPFVELAHRKRWSTRVGLEDGRTLADGRTAKDNAEIVAAAVAVFRPAPLSG</sequence>
<dbReference type="Proteomes" id="UP000001623">
    <property type="component" value="Chromosome"/>
</dbReference>
<evidence type="ECO:0008006" key="3">
    <source>
        <dbReference type="Google" id="ProtNLM"/>
    </source>
</evidence>
<reference evidence="1 2" key="1">
    <citation type="submission" date="2010-10" db="EMBL/GenBank/DDBJ databases">
        <title>Complete sequence of Mesorhizobium opportunistum WSM2075.</title>
        <authorList>
            <consortium name="US DOE Joint Genome Institute"/>
            <person name="Lucas S."/>
            <person name="Copeland A."/>
            <person name="Lapidus A."/>
            <person name="Cheng J.-F."/>
            <person name="Bruce D."/>
            <person name="Goodwin L."/>
            <person name="Pitluck S."/>
            <person name="Chertkov O."/>
            <person name="Misra M."/>
            <person name="Detter J.C."/>
            <person name="Han C."/>
            <person name="Tapia R."/>
            <person name="Land M."/>
            <person name="Hauser L."/>
            <person name="Kyrpides N."/>
            <person name="Ovchinnikova G."/>
            <person name="Mavrommatis K.M."/>
            <person name="Tiwari R.P."/>
            <person name="Howieson J.G."/>
            <person name="O'Hara G.W."/>
            <person name="Nandasena K.G."/>
            <person name="Woyke T."/>
        </authorList>
    </citation>
    <scope>NUCLEOTIDE SEQUENCE [LARGE SCALE GENOMIC DNA]</scope>
    <source>
        <strain evidence="2">LMG 24607 / HAMBI 3007 / WSM2075</strain>
    </source>
</reference>
<dbReference type="STRING" id="536019.Mesop_3322"/>
<dbReference type="Pfam" id="PF05853">
    <property type="entry name" value="BKACE"/>
    <property type="match status" value="1"/>
</dbReference>
<proteinExistence type="predicted"/>
<dbReference type="AlphaFoldDB" id="F7YCF9"/>
<dbReference type="EMBL" id="CP002279">
    <property type="protein sequence ID" value="AEH87771.1"/>
    <property type="molecule type" value="Genomic_DNA"/>
</dbReference>
<evidence type="ECO:0000313" key="1">
    <source>
        <dbReference type="EMBL" id="AEH87771.1"/>
    </source>
</evidence>
<dbReference type="InterPro" id="IPR013785">
    <property type="entry name" value="Aldolase_TIM"/>
</dbReference>
<dbReference type="Gene3D" id="3.20.20.70">
    <property type="entry name" value="Aldolase class I"/>
    <property type="match status" value="2"/>
</dbReference>
<gene>
    <name evidence="1" type="ordered locus">Mesop_3322</name>
</gene>
<dbReference type="eggNOG" id="COG3246">
    <property type="taxonomic scope" value="Bacteria"/>
</dbReference>